<feature type="region of interest" description="Disordered" evidence="7">
    <location>
        <begin position="483"/>
        <end position="550"/>
    </location>
</feature>
<dbReference type="SUPFAM" id="SSF55961">
    <property type="entry name" value="Bet v1-like"/>
    <property type="match status" value="1"/>
</dbReference>
<keyword evidence="5" id="KW-0408">Iron</keyword>
<accession>A0ABS0VXL7</accession>
<reference evidence="9 10" key="1">
    <citation type="submission" date="2020-12" db="EMBL/GenBank/DDBJ databases">
        <title>Genome public.</title>
        <authorList>
            <person name="Sun Q."/>
        </authorList>
    </citation>
    <scope>NUCLEOTIDE SEQUENCE [LARGE SCALE GENOMIC DNA]</scope>
    <source>
        <strain evidence="9 10">CCM 8864</strain>
    </source>
</reference>
<keyword evidence="10" id="KW-1185">Reference proteome</keyword>
<proteinExistence type="inferred from homology"/>
<dbReference type="PROSITE" id="PS51296">
    <property type="entry name" value="RIESKE"/>
    <property type="match status" value="1"/>
</dbReference>
<name>A0ABS0VXL7_9CORY</name>
<dbReference type="EMBL" id="JAEIOT010000015">
    <property type="protein sequence ID" value="MBI9001525.1"/>
    <property type="molecule type" value="Genomic_DNA"/>
</dbReference>
<dbReference type="InterPro" id="IPR001663">
    <property type="entry name" value="Rng_hydr_dOase-A"/>
</dbReference>
<evidence type="ECO:0000256" key="2">
    <source>
        <dbReference type="ARBA" id="ARBA00022714"/>
    </source>
</evidence>
<evidence type="ECO:0000256" key="6">
    <source>
        <dbReference type="ARBA" id="ARBA00023014"/>
    </source>
</evidence>
<keyword evidence="3" id="KW-0479">Metal-binding</keyword>
<dbReference type="Proteomes" id="UP000625574">
    <property type="component" value="Unassembled WGS sequence"/>
</dbReference>
<dbReference type="Pfam" id="PF00355">
    <property type="entry name" value="Rieske"/>
    <property type="match status" value="1"/>
</dbReference>
<evidence type="ECO:0000256" key="4">
    <source>
        <dbReference type="ARBA" id="ARBA00023002"/>
    </source>
</evidence>
<dbReference type="InterPro" id="IPR017941">
    <property type="entry name" value="Rieske_2Fe-2S"/>
</dbReference>
<protein>
    <submittedName>
        <fullName evidence="9">Rieske 2Fe-2S domain-containing protein</fullName>
    </submittedName>
</protein>
<feature type="compositionally biased region" description="Basic and acidic residues" evidence="7">
    <location>
        <begin position="519"/>
        <end position="531"/>
    </location>
</feature>
<dbReference type="PANTHER" id="PTHR43756">
    <property type="entry name" value="CHOLINE MONOOXYGENASE, CHLOROPLASTIC"/>
    <property type="match status" value="1"/>
</dbReference>
<gene>
    <name evidence="9" type="ORF">JDV76_11210</name>
</gene>
<feature type="domain" description="Rieske" evidence="8">
    <location>
        <begin position="38"/>
        <end position="134"/>
    </location>
</feature>
<comment type="similarity">
    <text evidence="1">Belongs to the bacterial ring-hydroxylating dioxygenase alpha subunit family.</text>
</comment>
<dbReference type="RefSeq" id="WP_198736977.1">
    <property type="nucleotide sequence ID" value="NZ_JAEIOT010000015.1"/>
</dbReference>
<dbReference type="Gene3D" id="2.102.10.10">
    <property type="entry name" value="Rieske [2Fe-2S] iron-sulphur domain"/>
    <property type="match status" value="1"/>
</dbReference>
<evidence type="ECO:0000313" key="10">
    <source>
        <dbReference type="Proteomes" id="UP000625574"/>
    </source>
</evidence>
<evidence type="ECO:0000256" key="3">
    <source>
        <dbReference type="ARBA" id="ARBA00022723"/>
    </source>
</evidence>
<dbReference type="InterPro" id="IPR036922">
    <property type="entry name" value="Rieske_2Fe-2S_sf"/>
</dbReference>
<dbReference type="PRINTS" id="PR00090">
    <property type="entry name" value="RNGDIOXGNASE"/>
</dbReference>
<dbReference type="InterPro" id="IPR015879">
    <property type="entry name" value="Ring_hydroxy_dOase_asu_C_dom"/>
</dbReference>
<evidence type="ECO:0000256" key="7">
    <source>
        <dbReference type="SAM" id="MobiDB-lite"/>
    </source>
</evidence>
<comment type="caution">
    <text evidence="9">The sequence shown here is derived from an EMBL/GenBank/DDBJ whole genome shotgun (WGS) entry which is preliminary data.</text>
</comment>
<sequence length="550" mass="61001">MPDIDSLIDPVGGYVSGRIFVDDDIYQQELEQVWQRTWVFLAHDSMLPKKGSYLQTYIGEDPIVVVRQKDNSIRAFLNQCRHRGMRICRADRGLSKGFMCSFHGWAYDLAGNLIDIPHEDTAYPQGIDKSKLSAIKVPRIENYKGFIFGSWDDTIPPLEEYLGNAKYYLDGYLDRYEGGMEAIAVHKWVLPANWKFNVEQPTSDMQHSEISHISAVEALASGSDTFDRKKGREKIPTGRQFFSPYGHGGAWFGRRGKEIPNTAPALIEWENSVRGAIEERLGEFREIRGHMNVFPNFMLLGNYTFRVTHPRGPNEMEIWSWAFVPKDAPESVKEAIRVDVMRTFSPGGMFEQDDAENWEEMQHILQGAMARKTGFTYNMRGVPVSADEDGYPGGSTAHVYSDNAALNMYGFYRDLMSGASWEDLKAVRGGEPEIRNADYSAVMAEGVDALNTEAEFGIDEANAALDAAADAAARIPAAARVEATPTGAAGKADATARGVDGSSTPTREHDGPTAATMRDIVRAEAAAESRQRTMAGTAAHPTATDPKEQQ</sequence>
<evidence type="ECO:0000256" key="5">
    <source>
        <dbReference type="ARBA" id="ARBA00023004"/>
    </source>
</evidence>
<evidence type="ECO:0000313" key="9">
    <source>
        <dbReference type="EMBL" id="MBI9001525.1"/>
    </source>
</evidence>
<keyword evidence="4" id="KW-0560">Oxidoreductase</keyword>
<evidence type="ECO:0000256" key="1">
    <source>
        <dbReference type="ARBA" id="ARBA00008751"/>
    </source>
</evidence>
<dbReference type="Pfam" id="PF00848">
    <property type="entry name" value="Ring_hydroxyl_A"/>
    <property type="match status" value="1"/>
</dbReference>
<dbReference type="PANTHER" id="PTHR43756:SF1">
    <property type="entry name" value="3-PHENYLPROPIONATE_CINNAMIC ACID DIOXYGENASE SUBUNIT ALPHA"/>
    <property type="match status" value="1"/>
</dbReference>
<organism evidence="9 10">
    <name type="scientific">Corynebacterium marambiense</name>
    <dbReference type="NCBI Taxonomy" id="2765364"/>
    <lineage>
        <taxon>Bacteria</taxon>
        <taxon>Bacillati</taxon>
        <taxon>Actinomycetota</taxon>
        <taxon>Actinomycetes</taxon>
        <taxon>Mycobacteriales</taxon>
        <taxon>Corynebacteriaceae</taxon>
        <taxon>Corynebacterium</taxon>
    </lineage>
</organism>
<keyword evidence="2" id="KW-0001">2Fe-2S</keyword>
<dbReference type="Gene3D" id="3.90.380.10">
    <property type="entry name" value="Naphthalene 1,2-dioxygenase Alpha Subunit, Chain A, domain 1"/>
    <property type="match status" value="1"/>
</dbReference>
<dbReference type="SUPFAM" id="SSF50022">
    <property type="entry name" value="ISP domain"/>
    <property type="match status" value="1"/>
</dbReference>
<evidence type="ECO:0000259" key="8">
    <source>
        <dbReference type="PROSITE" id="PS51296"/>
    </source>
</evidence>
<keyword evidence="6" id="KW-0411">Iron-sulfur</keyword>